<keyword evidence="2 5" id="KW-0479">Metal-binding</keyword>
<keyword evidence="3" id="KW-0677">Repeat</keyword>
<evidence type="ECO:0000259" key="6">
    <source>
        <dbReference type="PROSITE" id="PS51819"/>
    </source>
</evidence>
<feature type="binding site" evidence="5">
    <location>
        <position position="250"/>
    </location>
    <ligand>
        <name>Fe cation</name>
        <dbReference type="ChEBI" id="CHEBI:24875"/>
    </ligand>
</feature>
<dbReference type="Gene3D" id="3.10.180.10">
    <property type="entry name" value="2,3-Dihydroxybiphenyl 1,2-Dioxygenase, domain 1"/>
    <property type="match status" value="2"/>
</dbReference>
<proteinExistence type="inferred from homology"/>
<evidence type="ECO:0000256" key="1">
    <source>
        <dbReference type="ARBA" id="ARBA00005877"/>
    </source>
</evidence>
<dbReference type="InterPro" id="IPR029068">
    <property type="entry name" value="Glyas_Bleomycin-R_OHBP_Dase"/>
</dbReference>
<dbReference type="PANTHER" id="PTHR11959:SF1">
    <property type="entry name" value="4-HYDROXYPHENYLPYRUVATE DIOXYGENASE"/>
    <property type="match status" value="1"/>
</dbReference>
<evidence type="ECO:0000256" key="3">
    <source>
        <dbReference type="ARBA" id="ARBA00022737"/>
    </source>
</evidence>
<dbReference type="InterPro" id="IPR005956">
    <property type="entry name" value="4OHPhenylPyrv_dOase"/>
</dbReference>
<dbReference type="KEGG" id="sfk:KY5_6265c"/>
<feature type="binding site" evidence="5">
    <location>
        <position position="170"/>
    </location>
    <ligand>
        <name>Fe cation</name>
        <dbReference type="ChEBI" id="CHEBI:24875"/>
    </ligand>
</feature>
<accession>A0A291QIK3</accession>
<dbReference type="CDD" id="cd08342">
    <property type="entry name" value="HPPD_N_like"/>
    <property type="match status" value="1"/>
</dbReference>
<dbReference type="EC" id="1.13.11.27" evidence="7"/>
<keyword evidence="7" id="KW-0223">Dioxygenase</keyword>
<evidence type="ECO:0000256" key="4">
    <source>
        <dbReference type="ARBA" id="ARBA00023004"/>
    </source>
</evidence>
<dbReference type="InterPro" id="IPR041735">
    <property type="entry name" value="4OHPhenylPyrv_dOase_C"/>
</dbReference>
<dbReference type="Proteomes" id="UP000221011">
    <property type="component" value="Chromosome"/>
</dbReference>
<evidence type="ECO:0000256" key="5">
    <source>
        <dbReference type="PIRSR" id="PIRSR009283-1"/>
    </source>
</evidence>
<dbReference type="GO" id="GO:0006572">
    <property type="term" value="P:L-tyrosine catabolic process"/>
    <property type="evidence" value="ECO:0007669"/>
    <property type="project" value="TreeGrafter"/>
</dbReference>
<dbReference type="AlphaFoldDB" id="A0A291QIK3"/>
<gene>
    <name evidence="7" type="ORF">KY5_6265c</name>
</gene>
<keyword evidence="4 5" id="KW-0408">Iron</keyword>
<evidence type="ECO:0000313" key="8">
    <source>
        <dbReference type="Proteomes" id="UP000221011"/>
    </source>
</evidence>
<dbReference type="InterPro" id="IPR041736">
    <property type="entry name" value="4OHPhenylPyrv_dOase_N"/>
</dbReference>
<dbReference type="NCBIfam" id="TIGR01263">
    <property type="entry name" value="4HPPD"/>
    <property type="match status" value="1"/>
</dbReference>
<protein>
    <submittedName>
        <fullName evidence="7">4-hydroxyphenylpyruvate dioxygenase</fullName>
        <ecNumber evidence="7">1.13.11.27</ecNumber>
    </submittedName>
</protein>
<dbReference type="InterPro" id="IPR037523">
    <property type="entry name" value="VOC_core"/>
</dbReference>
<feature type="binding site" evidence="5">
    <location>
        <position position="329"/>
    </location>
    <ligand>
        <name>Fe cation</name>
        <dbReference type="ChEBI" id="CHEBI:24875"/>
    </ligand>
</feature>
<dbReference type="Pfam" id="PF00903">
    <property type="entry name" value="Glyoxalase"/>
    <property type="match status" value="2"/>
</dbReference>
<dbReference type="GO" id="GO:0046872">
    <property type="term" value="F:metal ion binding"/>
    <property type="evidence" value="ECO:0007669"/>
    <property type="project" value="UniProtKB-KW"/>
</dbReference>
<sequence length="360" mass="39418">MSPNTLAYSELYTACEDAATTYFTDRFGFRLIATAGPETGTADRRSWALRNGAVTLVVTAPVGDDGEVSRHLDAHGDSFADLAFVCEDLDRDYVRATGAGATALRAPTDAVDPARADRFAVVSGFGDLRHTLVQPSRPFAGTLPPDRRWNIDDTAADAPAPAPVLGGVDHIAACVPVDTLKRTVDFYNQAFDLHYFSEEYILVGDQAMDSKVVRNESGGITFTLIEPDPTRNPGQIDQFLAAHAGAGVQHLAFLVEDIVGAVRELGGRGVEFLTTPATYYDVIRERVGDLEEHIADLRETNVLVDRDEWGHLLQIFTRSPHERRTVFYELIQRNGAQGFGSSNIKALYEAVERTRETADE</sequence>
<dbReference type="PIRSF" id="PIRSF009283">
    <property type="entry name" value="HPP_dOase"/>
    <property type="match status" value="1"/>
</dbReference>
<dbReference type="CDD" id="cd07250">
    <property type="entry name" value="HPPD_C_like"/>
    <property type="match status" value="1"/>
</dbReference>
<keyword evidence="8" id="KW-1185">Reference proteome</keyword>
<dbReference type="SUPFAM" id="SSF54593">
    <property type="entry name" value="Glyoxalase/Bleomycin resistance protein/Dihydroxybiphenyl dioxygenase"/>
    <property type="match status" value="1"/>
</dbReference>
<feature type="domain" description="VOC" evidence="6">
    <location>
        <begin position="5"/>
        <end position="135"/>
    </location>
</feature>
<dbReference type="PROSITE" id="PS51819">
    <property type="entry name" value="VOC"/>
    <property type="match status" value="2"/>
</dbReference>
<feature type="domain" description="VOC" evidence="6">
    <location>
        <begin position="167"/>
        <end position="318"/>
    </location>
</feature>
<evidence type="ECO:0000313" key="7">
    <source>
        <dbReference type="EMBL" id="ATL31283.1"/>
    </source>
</evidence>
<dbReference type="EMBL" id="CP022685">
    <property type="protein sequence ID" value="ATL31283.1"/>
    <property type="molecule type" value="Genomic_DNA"/>
</dbReference>
<organism evidence="7 8">
    <name type="scientific">Streptomyces formicae</name>
    <dbReference type="NCBI Taxonomy" id="1616117"/>
    <lineage>
        <taxon>Bacteria</taxon>
        <taxon>Bacillati</taxon>
        <taxon>Actinomycetota</taxon>
        <taxon>Actinomycetes</taxon>
        <taxon>Kitasatosporales</taxon>
        <taxon>Streptomycetaceae</taxon>
        <taxon>Streptomyces</taxon>
    </lineage>
</organism>
<dbReference type="GO" id="GO:0003868">
    <property type="term" value="F:4-hydroxyphenylpyruvate dioxygenase activity"/>
    <property type="evidence" value="ECO:0007669"/>
    <property type="project" value="UniProtKB-EC"/>
</dbReference>
<comment type="cofactor">
    <cofactor evidence="5">
        <name>Fe cation</name>
        <dbReference type="ChEBI" id="CHEBI:24875"/>
    </cofactor>
    <text evidence="5">Binds 1 Fe cation per subunit.</text>
</comment>
<keyword evidence="7" id="KW-0670">Pyruvate</keyword>
<reference evidence="7 8" key="1">
    <citation type="submission" date="2017-08" db="EMBL/GenBank/DDBJ databases">
        <title>Complete Genome Sequence of Streptomyces formicae KY5, the formicamycin producer.</title>
        <authorList>
            <person name="Holmes N.A."/>
            <person name="Devine R."/>
            <person name="Qin Z."/>
            <person name="Seipke R.F."/>
            <person name="Wilkinson B."/>
            <person name="Hutchings M.I."/>
        </authorList>
    </citation>
    <scope>NUCLEOTIDE SEQUENCE [LARGE SCALE GENOMIC DNA]</scope>
    <source>
        <strain evidence="7 8">KY5</strain>
    </source>
</reference>
<name>A0A291QIK3_9ACTN</name>
<comment type="similarity">
    <text evidence="1">Belongs to the 4HPPD family.</text>
</comment>
<evidence type="ECO:0000256" key="2">
    <source>
        <dbReference type="ARBA" id="ARBA00022723"/>
    </source>
</evidence>
<dbReference type="InterPro" id="IPR004360">
    <property type="entry name" value="Glyas_Fos-R_dOase_dom"/>
</dbReference>
<dbReference type="PANTHER" id="PTHR11959">
    <property type="entry name" value="4-HYDROXYPHENYLPYRUVATE DIOXYGENASE"/>
    <property type="match status" value="1"/>
</dbReference>
<keyword evidence="7" id="KW-0560">Oxidoreductase</keyword>
<dbReference type="RefSeq" id="WP_098245440.1">
    <property type="nucleotide sequence ID" value="NZ_CP022685.1"/>
</dbReference>